<evidence type="ECO:0000313" key="3">
    <source>
        <dbReference type="EMBL" id="KAG7090290.1"/>
    </source>
</evidence>
<name>A0A9P7UQQ0_9AGAR</name>
<gene>
    <name evidence="3" type="ORF">E1B28_011889</name>
</gene>
<dbReference type="KEGG" id="more:E1B28_011889"/>
<feature type="domain" description="Fungal-type protein kinase" evidence="2">
    <location>
        <begin position="202"/>
        <end position="551"/>
    </location>
</feature>
<dbReference type="GeneID" id="66080964"/>
<dbReference type="PROSITE" id="PS00109">
    <property type="entry name" value="PROTEIN_KINASE_TYR"/>
    <property type="match status" value="1"/>
</dbReference>
<dbReference type="PANTHER" id="PTHR38248:SF2">
    <property type="entry name" value="FUNK1 11"/>
    <property type="match status" value="1"/>
</dbReference>
<protein>
    <recommendedName>
        <fullName evidence="2">Fungal-type protein kinase domain-containing protein</fullName>
    </recommendedName>
</protein>
<dbReference type="PANTHER" id="PTHR38248">
    <property type="entry name" value="FUNK1 6"/>
    <property type="match status" value="1"/>
</dbReference>
<evidence type="ECO:0000256" key="1">
    <source>
        <dbReference type="SAM" id="MobiDB-lite"/>
    </source>
</evidence>
<dbReference type="EMBL" id="CM032187">
    <property type="protein sequence ID" value="KAG7090290.1"/>
    <property type="molecule type" value="Genomic_DNA"/>
</dbReference>
<proteinExistence type="predicted"/>
<evidence type="ECO:0000313" key="4">
    <source>
        <dbReference type="Proteomes" id="UP001049176"/>
    </source>
</evidence>
<accession>A0A9P7UQQ0</accession>
<dbReference type="InterPro" id="IPR011009">
    <property type="entry name" value="Kinase-like_dom_sf"/>
</dbReference>
<evidence type="ECO:0000259" key="2">
    <source>
        <dbReference type="Pfam" id="PF17667"/>
    </source>
</evidence>
<sequence length="740" mass="83813">MTTPPRQRRSTQISTASPRKTYPTSIMTDRISTLSKRDELPPMIGEELYGKYEGPMDPMEFLEQYLPQVSKSNADAVKAKFEEAFTGKGRKARETTKKAGVDDRTHTEVKMYTPLIEAIILACPNLQLQLCNTATISTSVNWCRNPSFIFPDIPVYDKANLPKGDGEVDMSKVEFFLEAKPDKSYSGFTNETGPAFERNSDRGAGTRYQLAAYVGGIMASQFRTHCFVVETCADQARLLRYDHGGATVTTSFSVLEESHLVEFFARYDKASPTARGHDSSVERLKPGTANDGRIKETREKLGMESDDPVYRFRVKDEFSSTMHVFYGAKVIVKASPCPHGRSTRGFIAIDGKGNHRFLKDTWRVDLKALDTEGSVYRILHGLKEGLGTDLSISDRRVPHIPTVVASGDVEGPNQKTTKKELWSVKEGNERLYQHYYLVLEEIGKPLDQFEDQFEWISAMADALEAHQKACEIHKISHRDVSVGNILIYDGGGLLIDWEFSKCMILETARQAERTGTWQFMSARLLLATAGEDVPHLMADDLESFFHVLCWVALKHAEHLLSDLEVVKMLRAIFDEVFYMPGRTLGGTGKVDALGALKMKRNGKFNAGPVKDLIIDLEQIFQVRYIETPSEEDLRTVEAIQSVGGIIDAEDENLTDALRWRKRQARLEHAWIFGRFRLVVEKFRRCCLPPPKRVPRENLLNEANRAYTPSHAFKLKRSSDMLSQNESVPQRELRSKRRRFS</sequence>
<dbReference type="Gene3D" id="1.10.510.10">
    <property type="entry name" value="Transferase(Phosphotransferase) domain 1"/>
    <property type="match status" value="1"/>
</dbReference>
<dbReference type="OrthoDB" id="2739948at2759"/>
<dbReference type="RefSeq" id="XP_043006760.1">
    <property type="nucleotide sequence ID" value="XM_043156945.1"/>
</dbReference>
<dbReference type="Proteomes" id="UP001049176">
    <property type="component" value="Chromosome 7"/>
</dbReference>
<feature type="region of interest" description="Disordered" evidence="1">
    <location>
        <begin position="717"/>
        <end position="740"/>
    </location>
</feature>
<feature type="region of interest" description="Disordered" evidence="1">
    <location>
        <begin position="1"/>
        <end position="21"/>
    </location>
</feature>
<dbReference type="Pfam" id="PF17667">
    <property type="entry name" value="Pkinase_fungal"/>
    <property type="match status" value="1"/>
</dbReference>
<dbReference type="GO" id="GO:0004672">
    <property type="term" value="F:protein kinase activity"/>
    <property type="evidence" value="ECO:0007669"/>
    <property type="project" value="InterPro"/>
</dbReference>
<comment type="caution">
    <text evidence="3">The sequence shown here is derived from an EMBL/GenBank/DDBJ whole genome shotgun (WGS) entry which is preliminary data.</text>
</comment>
<dbReference type="AlphaFoldDB" id="A0A9P7UQQ0"/>
<dbReference type="InterPro" id="IPR008266">
    <property type="entry name" value="Tyr_kinase_AS"/>
</dbReference>
<keyword evidence="4" id="KW-1185">Reference proteome</keyword>
<reference evidence="3" key="1">
    <citation type="journal article" date="2021" name="Genome Biol. Evol.">
        <title>The assembled and annotated genome of the fairy-ring fungus Marasmius oreades.</title>
        <authorList>
            <person name="Hiltunen M."/>
            <person name="Ament-Velasquez S.L."/>
            <person name="Johannesson H."/>
        </authorList>
    </citation>
    <scope>NUCLEOTIDE SEQUENCE</scope>
    <source>
        <strain evidence="3">03SP1</strain>
    </source>
</reference>
<dbReference type="InterPro" id="IPR040976">
    <property type="entry name" value="Pkinase_fungal"/>
</dbReference>
<organism evidence="3 4">
    <name type="scientific">Marasmius oreades</name>
    <name type="common">fairy-ring Marasmius</name>
    <dbReference type="NCBI Taxonomy" id="181124"/>
    <lineage>
        <taxon>Eukaryota</taxon>
        <taxon>Fungi</taxon>
        <taxon>Dikarya</taxon>
        <taxon>Basidiomycota</taxon>
        <taxon>Agaricomycotina</taxon>
        <taxon>Agaricomycetes</taxon>
        <taxon>Agaricomycetidae</taxon>
        <taxon>Agaricales</taxon>
        <taxon>Marasmiineae</taxon>
        <taxon>Marasmiaceae</taxon>
        <taxon>Marasmius</taxon>
    </lineage>
</organism>
<dbReference type="SUPFAM" id="SSF56112">
    <property type="entry name" value="Protein kinase-like (PK-like)"/>
    <property type="match status" value="1"/>
</dbReference>